<keyword evidence="1" id="KW-0812">Transmembrane</keyword>
<sequence length="82" mass="9452">MYFQSLNLFKILQQVQTEEIQLFYDNGGQSVRYLYKEAVKSQHITADAFDNRRLVSKITDTLLIVALFVSMLSFTLLCTGHS</sequence>
<keyword evidence="1" id="KW-0472">Membrane</keyword>
<evidence type="ECO:0000313" key="2">
    <source>
        <dbReference type="EMBL" id="KAH7404429.1"/>
    </source>
</evidence>
<dbReference type="Proteomes" id="UP000825935">
    <property type="component" value="Chromosome 15"/>
</dbReference>
<evidence type="ECO:0000256" key="1">
    <source>
        <dbReference type="SAM" id="Phobius"/>
    </source>
</evidence>
<protein>
    <submittedName>
        <fullName evidence="2">Uncharacterized protein</fullName>
    </submittedName>
</protein>
<keyword evidence="3" id="KW-1185">Reference proteome</keyword>
<organism evidence="2 3">
    <name type="scientific">Ceratopteris richardii</name>
    <name type="common">Triangle waterfern</name>
    <dbReference type="NCBI Taxonomy" id="49495"/>
    <lineage>
        <taxon>Eukaryota</taxon>
        <taxon>Viridiplantae</taxon>
        <taxon>Streptophyta</taxon>
        <taxon>Embryophyta</taxon>
        <taxon>Tracheophyta</taxon>
        <taxon>Polypodiopsida</taxon>
        <taxon>Polypodiidae</taxon>
        <taxon>Polypodiales</taxon>
        <taxon>Pteridineae</taxon>
        <taxon>Pteridaceae</taxon>
        <taxon>Parkerioideae</taxon>
        <taxon>Ceratopteris</taxon>
    </lineage>
</organism>
<dbReference type="AlphaFoldDB" id="A0A8T2T677"/>
<feature type="transmembrane region" description="Helical" evidence="1">
    <location>
        <begin position="61"/>
        <end position="79"/>
    </location>
</feature>
<dbReference type="EMBL" id="CM035420">
    <property type="protein sequence ID" value="KAH7404429.1"/>
    <property type="molecule type" value="Genomic_DNA"/>
</dbReference>
<gene>
    <name evidence="2" type="ORF">KP509_15G025500</name>
</gene>
<keyword evidence="1" id="KW-1133">Transmembrane helix</keyword>
<comment type="caution">
    <text evidence="2">The sequence shown here is derived from an EMBL/GenBank/DDBJ whole genome shotgun (WGS) entry which is preliminary data.</text>
</comment>
<proteinExistence type="predicted"/>
<reference evidence="2" key="1">
    <citation type="submission" date="2021-08" db="EMBL/GenBank/DDBJ databases">
        <title>WGS assembly of Ceratopteris richardii.</title>
        <authorList>
            <person name="Marchant D.B."/>
            <person name="Chen G."/>
            <person name="Jenkins J."/>
            <person name="Shu S."/>
            <person name="Leebens-Mack J."/>
            <person name="Grimwood J."/>
            <person name="Schmutz J."/>
            <person name="Soltis P."/>
            <person name="Soltis D."/>
            <person name="Chen Z.-H."/>
        </authorList>
    </citation>
    <scope>NUCLEOTIDE SEQUENCE</scope>
    <source>
        <strain evidence="2">Whitten #5841</strain>
        <tissue evidence="2">Leaf</tissue>
    </source>
</reference>
<accession>A0A8T2T677</accession>
<name>A0A8T2T677_CERRI</name>
<evidence type="ECO:0000313" key="3">
    <source>
        <dbReference type="Proteomes" id="UP000825935"/>
    </source>
</evidence>